<dbReference type="SUPFAM" id="SSF56112">
    <property type="entry name" value="Protein kinase-like (PK-like)"/>
    <property type="match status" value="1"/>
</dbReference>
<feature type="compositionally biased region" description="Basic and acidic residues" evidence="2">
    <location>
        <begin position="191"/>
        <end position="223"/>
    </location>
</feature>
<dbReference type="GO" id="GO:0005737">
    <property type="term" value="C:cytoplasm"/>
    <property type="evidence" value="ECO:0007669"/>
    <property type="project" value="TreeGrafter"/>
</dbReference>
<name>A0AAU9KY40_9STRA</name>
<dbReference type="InterPro" id="IPR011009">
    <property type="entry name" value="Kinase-like_dom_sf"/>
</dbReference>
<dbReference type="InterPro" id="IPR000719">
    <property type="entry name" value="Prot_kinase_dom"/>
</dbReference>
<dbReference type="PANTHER" id="PTHR22967">
    <property type="entry name" value="SERINE/THREONINE PROTEIN KINASE"/>
    <property type="match status" value="1"/>
</dbReference>
<evidence type="ECO:0000313" key="7">
    <source>
        <dbReference type="Proteomes" id="UP001160483"/>
    </source>
</evidence>
<dbReference type="AlphaFoldDB" id="A0AAU9KY40"/>
<gene>
    <name evidence="5" type="ORF">PBS001_LOCUS4486</name>
    <name evidence="4" type="ORF">PBS003_LOCUS3927</name>
</gene>
<dbReference type="GO" id="GO:0004674">
    <property type="term" value="F:protein serine/threonine kinase activity"/>
    <property type="evidence" value="ECO:0007669"/>
    <property type="project" value="TreeGrafter"/>
</dbReference>
<reference evidence="4 6" key="1">
    <citation type="submission" date="2021-11" db="EMBL/GenBank/DDBJ databases">
        <authorList>
            <person name="Islam A."/>
            <person name="Islam S."/>
            <person name="Flora M.S."/>
            <person name="Rahman M."/>
            <person name="Ziaur R.M."/>
            <person name="Epstein J.H."/>
            <person name="Hassan M."/>
            <person name="Klassen M."/>
            <person name="Woodard K."/>
            <person name="Webb A."/>
            <person name="Webby R.J."/>
            <person name="El Zowalaty M.E."/>
        </authorList>
    </citation>
    <scope>NUCLEOTIDE SEQUENCE</scope>
    <source>
        <strain evidence="5">Pbs1</strain>
        <strain evidence="4">Pbs3</strain>
    </source>
</reference>
<dbReference type="SMART" id="SM00219">
    <property type="entry name" value="TyrKc"/>
    <property type="match status" value="1"/>
</dbReference>
<dbReference type="Pfam" id="PF00069">
    <property type="entry name" value="Pkinase"/>
    <property type="match status" value="1"/>
</dbReference>
<dbReference type="EMBL" id="CAKKTJ010000168">
    <property type="protein sequence ID" value="CAH0477174.1"/>
    <property type="molecule type" value="Genomic_DNA"/>
</dbReference>
<evidence type="ECO:0000256" key="1">
    <source>
        <dbReference type="ARBA" id="ARBA00022741"/>
    </source>
</evidence>
<protein>
    <recommendedName>
        <fullName evidence="3">Protein kinase domain-containing protein</fullName>
    </recommendedName>
</protein>
<organism evidence="4 7">
    <name type="scientific">Peronospora belbahrii</name>
    <dbReference type="NCBI Taxonomy" id="622444"/>
    <lineage>
        <taxon>Eukaryota</taxon>
        <taxon>Sar</taxon>
        <taxon>Stramenopiles</taxon>
        <taxon>Oomycota</taxon>
        <taxon>Peronosporomycetes</taxon>
        <taxon>Peronosporales</taxon>
        <taxon>Peronosporaceae</taxon>
        <taxon>Peronospora</taxon>
    </lineage>
</organism>
<proteinExistence type="predicted"/>
<dbReference type="InterPro" id="IPR008266">
    <property type="entry name" value="Tyr_kinase_AS"/>
</dbReference>
<dbReference type="InterPro" id="IPR020635">
    <property type="entry name" value="Tyr_kinase_cat_dom"/>
</dbReference>
<dbReference type="PROSITE" id="PS00109">
    <property type="entry name" value="PROTEIN_KINASE_TYR"/>
    <property type="match status" value="1"/>
</dbReference>
<feature type="domain" description="Protein kinase" evidence="3">
    <location>
        <begin position="297"/>
        <end position="590"/>
    </location>
</feature>
<keyword evidence="6" id="KW-1185">Reference proteome</keyword>
<comment type="caution">
    <text evidence="4">The sequence shown here is derived from an EMBL/GenBank/DDBJ whole genome shotgun (WGS) entry which is preliminary data.</text>
</comment>
<feature type="region of interest" description="Disordered" evidence="2">
    <location>
        <begin position="191"/>
        <end position="231"/>
    </location>
</feature>
<evidence type="ECO:0000313" key="4">
    <source>
        <dbReference type="EMBL" id="CAH0477174.1"/>
    </source>
</evidence>
<evidence type="ECO:0000256" key="2">
    <source>
        <dbReference type="SAM" id="MobiDB-lite"/>
    </source>
</evidence>
<dbReference type="EMBL" id="CAKLCB010000253">
    <property type="protein sequence ID" value="CAH0517900.1"/>
    <property type="molecule type" value="Genomic_DNA"/>
</dbReference>
<dbReference type="PROSITE" id="PS50011">
    <property type="entry name" value="PROTEIN_KINASE_DOM"/>
    <property type="match status" value="1"/>
</dbReference>
<dbReference type="Proteomes" id="UP001160483">
    <property type="component" value="Unassembled WGS sequence"/>
</dbReference>
<evidence type="ECO:0000259" key="3">
    <source>
        <dbReference type="PROSITE" id="PS50011"/>
    </source>
</evidence>
<sequence length="596" mass="67380">MAAPQHKTTLVLYSLVGEDLEPVQESKPQHIPDTNWNAFVLPLPPTGDRVTLSDVHKAFPLGNNFHFAFRCEEGAYLDVIDPKSIVPLCDRTIFARITPLVEEPSIKYVWYEEHCGTIRSSIPTQTNTGTKIRSEGYASNKVDRCGHPLDDYEEFESMTYESQDEEPPLSAEHLSLRDKLRKEKRDWNCNSYQHEDSGYQNTDDTHDSRFDRDERYESKEGPGKESQAYLRKPTEQAYDFAKKISIEDAKKGATETAKKAKKWGGSLISSISATISNASANVLKECSDSIQVGGVSVQVVQPLAEGQYAQVLLVRSLATNETFALKRILCQSQEVEHDVQTELQVFRSVKHLNIMPLVEFSEARIQQGMEFYFLVPYFERGSLWDAIDAACHSSSPLWPFPQRTALHLFHGICSGVLALHRGGFCHRDIRPQNILLSSSSTGEDYLAYIPVVTDFRSCAPIHAQVKSRRNSLELQDEVNQKSSAPYWAPELFRPTVDISLDGQSDVWSLGCVLYTMAFGSSPFEHPREGFMKLACLNGRVPFPPEQGGMIHHRGTKFTVEFCDFIRDMLHTNPEERPSVLDALEFTEELLNDAMQR</sequence>
<accession>A0AAU9KY40</accession>
<evidence type="ECO:0000313" key="6">
    <source>
        <dbReference type="Proteomes" id="UP001158986"/>
    </source>
</evidence>
<evidence type="ECO:0000313" key="5">
    <source>
        <dbReference type="EMBL" id="CAH0517900.1"/>
    </source>
</evidence>
<dbReference type="PANTHER" id="PTHR22967:SF92">
    <property type="entry name" value="LD17053P"/>
    <property type="match status" value="1"/>
</dbReference>
<dbReference type="GO" id="GO:0004713">
    <property type="term" value="F:protein tyrosine kinase activity"/>
    <property type="evidence" value="ECO:0007669"/>
    <property type="project" value="InterPro"/>
</dbReference>
<dbReference type="GO" id="GO:0005524">
    <property type="term" value="F:ATP binding"/>
    <property type="evidence" value="ECO:0007669"/>
    <property type="project" value="InterPro"/>
</dbReference>
<dbReference type="Proteomes" id="UP001158986">
    <property type="component" value="Unassembled WGS sequence"/>
</dbReference>
<dbReference type="Gene3D" id="1.10.510.10">
    <property type="entry name" value="Transferase(Phosphotransferase) domain 1"/>
    <property type="match status" value="1"/>
</dbReference>
<keyword evidence="1" id="KW-0547">Nucleotide-binding</keyword>